<sequence>MSPQHSSSSPISLKEVQRKLNQLGIIAGTFGLDWFMTFFSNTLPAGTSAFILDRYTCDGEVALIQAALGLVLNASQEILYGDFESAMRALHTKWYSLSVKQMNWLMDGVGLSQSQWAQILLSQDHCNKCMWFKVEK</sequence>
<reference evidence="2 3" key="1">
    <citation type="submission" date="2019-03" db="EMBL/GenBank/DDBJ databases">
        <title>Single cell metagenomics reveals metabolic interactions within the superorganism composed of flagellate Streblomastix strix and complex community of Bacteroidetes bacteria on its surface.</title>
        <authorList>
            <person name="Treitli S.C."/>
            <person name="Kolisko M."/>
            <person name="Husnik F."/>
            <person name="Keeling P."/>
            <person name="Hampl V."/>
        </authorList>
    </citation>
    <scope>NUCLEOTIDE SEQUENCE [LARGE SCALE GENOMIC DNA]</scope>
    <source>
        <strain evidence="2">ST1C</strain>
    </source>
</reference>
<feature type="domain" description="Rab-GAP TBC" evidence="1">
    <location>
        <begin position="13"/>
        <end position="79"/>
    </location>
</feature>
<proteinExistence type="predicted"/>
<dbReference type="EMBL" id="SNRW01004795">
    <property type="protein sequence ID" value="KAA6386456.1"/>
    <property type="molecule type" value="Genomic_DNA"/>
</dbReference>
<evidence type="ECO:0000259" key="1">
    <source>
        <dbReference type="Pfam" id="PF00566"/>
    </source>
</evidence>
<dbReference type="SUPFAM" id="SSF47923">
    <property type="entry name" value="Ypt/Rab-GAP domain of gyp1p"/>
    <property type="match status" value="1"/>
</dbReference>
<dbReference type="AlphaFoldDB" id="A0A5J4VWA3"/>
<evidence type="ECO:0000313" key="2">
    <source>
        <dbReference type="EMBL" id="KAA6386456.1"/>
    </source>
</evidence>
<dbReference type="Gene3D" id="1.10.472.80">
    <property type="entry name" value="Ypt/Rab-GAP domain of gyp1p, domain 3"/>
    <property type="match status" value="1"/>
</dbReference>
<name>A0A5J4VWA3_9EUKA</name>
<dbReference type="Pfam" id="PF00566">
    <property type="entry name" value="RabGAP-TBC"/>
    <property type="match status" value="1"/>
</dbReference>
<protein>
    <recommendedName>
        <fullName evidence="1">Rab-GAP TBC domain-containing protein</fullName>
    </recommendedName>
</protein>
<dbReference type="Proteomes" id="UP000324800">
    <property type="component" value="Unassembled WGS sequence"/>
</dbReference>
<accession>A0A5J4VWA3</accession>
<evidence type="ECO:0000313" key="3">
    <source>
        <dbReference type="Proteomes" id="UP000324800"/>
    </source>
</evidence>
<dbReference type="OrthoDB" id="294251at2759"/>
<gene>
    <name evidence="2" type="ORF">EZS28_018016</name>
</gene>
<dbReference type="InterPro" id="IPR035969">
    <property type="entry name" value="Rab-GAP_TBC_sf"/>
</dbReference>
<organism evidence="2 3">
    <name type="scientific">Streblomastix strix</name>
    <dbReference type="NCBI Taxonomy" id="222440"/>
    <lineage>
        <taxon>Eukaryota</taxon>
        <taxon>Metamonada</taxon>
        <taxon>Preaxostyla</taxon>
        <taxon>Oxymonadida</taxon>
        <taxon>Streblomastigidae</taxon>
        <taxon>Streblomastix</taxon>
    </lineage>
</organism>
<dbReference type="InterPro" id="IPR000195">
    <property type="entry name" value="Rab-GAP-TBC_dom"/>
</dbReference>
<comment type="caution">
    <text evidence="2">The sequence shown here is derived from an EMBL/GenBank/DDBJ whole genome shotgun (WGS) entry which is preliminary data.</text>
</comment>